<proteinExistence type="predicted"/>
<dbReference type="EMBL" id="JAPWTK010000108">
    <property type="protein sequence ID" value="KAJ8949887.1"/>
    <property type="molecule type" value="Genomic_DNA"/>
</dbReference>
<evidence type="ECO:0000256" key="1">
    <source>
        <dbReference type="SAM" id="MobiDB-lite"/>
    </source>
</evidence>
<sequence>MLPYMDLLESTFQKVHIRLKLKSTSGRKRIPVQDIPNIFTPAYLKAAVPNNTIKGFTKTGISDSNIDVFLDYDFLPAQVTDVDHTVDEDNTLILNASSSSQLKISDLKLPTTAPHKVLLDIDMNVPSTSRLESTITAEMSQASTSITSTSKMDHLENSGSLSAPNLSENQSICDKPLSSDKIKIIDIHKPNAAMFLVNLVVITPSADITRAYVSTFSSFHKRD</sequence>
<organism evidence="2 3">
    <name type="scientific">Aromia moschata</name>
    <dbReference type="NCBI Taxonomy" id="1265417"/>
    <lineage>
        <taxon>Eukaryota</taxon>
        <taxon>Metazoa</taxon>
        <taxon>Ecdysozoa</taxon>
        <taxon>Arthropoda</taxon>
        <taxon>Hexapoda</taxon>
        <taxon>Insecta</taxon>
        <taxon>Pterygota</taxon>
        <taxon>Neoptera</taxon>
        <taxon>Endopterygota</taxon>
        <taxon>Coleoptera</taxon>
        <taxon>Polyphaga</taxon>
        <taxon>Cucujiformia</taxon>
        <taxon>Chrysomeloidea</taxon>
        <taxon>Cerambycidae</taxon>
        <taxon>Cerambycinae</taxon>
        <taxon>Callichromatini</taxon>
        <taxon>Aromia</taxon>
    </lineage>
</organism>
<evidence type="ECO:0000313" key="2">
    <source>
        <dbReference type="EMBL" id="KAJ8949887.1"/>
    </source>
</evidence>
<reference evidence="2" key="1">
    <citation type="journal article" date="2023" name="Insect Mol. Biol.">
        <title>Genome sequencing provides insights into the evolution of gene families encoding plant cell wall-degrading enzymes in longhorned beetles.</title>
        <authorList>
            <person name="Shin N.R."/>
            <person name="Okamura Y."/>
            <person name="Kirsch R."/>
            <person name="Pauchet Y."/>
        </authorList>
    </citation>
    <scope>NUCLEOTIDE SEQUENCE</scope>
    <source>
        <strain evidence="2">AMC_N1</strain>
    </source>
</reference>
<dbReference type="Proteomes" id="UP001162162">
    <property type="component" value="Unassembled WGS sequence"/>
</dbReference>
<feature type="region of interest" description="Disordered" evidence="1">
    <location>
        <begin position="142"/>
        <end position="169"/>
    </location>
</feature>
<dbReference type="AlphaFoldDB" id="A0AAV8YF70"/>
<evidence type="ECO:0000313" key="3">
    <source>
        <dbReference type="Proteomes" id="UP001162162"/>
    </source>
</evidence>
<feature type="compositionally biased region" description="Polar residues" evidence="1">
    <location>
        <begin position="157"/>
        <end position="169"/>
    </location>
</feature>
<name>A0AAV8YF70_9CUCU</name>
<gene>
    <name evidence="2" type="ORF">NQ318_010521</name>
</gene>
<protein>
    <submittedName>
        <fullName evidence="2">Uncharacterized protein</fullName>
    </submittedName>
</protein>
<accession>A0AAV8YF70</accession>
<keyword evidence="3" id="KW-1185">Reference proteome</keyword>
<comment type="caution">
    <text evidence="2">The sequence shown here is derived from an EMBL/GenBank/DDBJ whole genome shotgun (WGS) entry which is preliminary data.</text>
</comment>